<keyword evidence="2" id="KW-1185">Reference proteome</keyword>
<gene>
    <name evidence="1" type="ORF">F4821DRAFT_42972</name>
</gene>
<protein>
    <submittedName>
        <fullName evidence="1">MFS general substrate transporter</fullName>
    </submittedName>
</protein>
<reference evidence="1 2" key="1">
    <citation type="journal article" date="2022" name="New Phytol.">
        <title>Ecological generalism drives hyperdiversity of secondary metabolite gene clusters in xylarialean endophytes.</title>
        <authorList>
            <person name="Franco M.E.E."/>
            <person name="Wisecaver J.H."/>
            <person name="Arnold A.E."/>
            <person name="Ju Y.M."/>
            <person name="Slot J.C."/>
            <person name="Ahrendt S."/>
            <person name="Moore L.P."/>
            <person name="Eastman K.E."/>
            <person name="Scott K."/>
            <person name="Konkel Z."/>
            <person name="Mondo S.J."/>
            <person name="Kuo A."/>
            <person name="Hayes R.D."/>
            <person name="Haridas S."/>
            <person name="Andreopoulos B."/>
            <person name="Riley R."/>
            <person name="LaButti K."/>
            <person name="Pangilinan J."/>
            <person name="Lipzen A."/>
            <person name="Amirebrahimi M."/>
            <person name="Yan J."/>
            <person name="Adam C."/>
            <person name="Keymanesh K."/>
            <person name="Ng V."/>
            <person name="Louie K."/>
            <person name="Northen T."/>
            <person name="Drula E."/>
            <person name="Henrissat B."/>
            <person name="Hsieh H.M."/>
            <person name="Youens-Clark K."/>
            <person name="Lutzoni F."/>
            <person name="Miadlikowska J."/>
            <person name="Eastwood D.C."/>
            <person name="Hamelin R.C."/>
            <person name="Grigoriev I.V."/>
            <person name="U'Ren J.M."/>
        </authorList>
    </citation>
    <scope>NUCLEOTIDE SEQUENCE [LARGE SCALE GENOMIC DNA]</scope>
    <source>
        <strain evidence="1 2">ER1909</strain>
    </source>
</reference>
<evidence type="ECO:0000313" key="2">
    <source>
        <dbReference type="Proteomes" id="UP001497680"/>
    </source>
</evidence>
<organism evidence="1 2">
    <name type="scientific">Hypoxylon rubiginosum</name>
    <dbReference type="NCBI Taxonomy" id="110542"/>
    <lineage>
        <taxon>Eukaryota</taxon>
        <taxon>Fungi</taxon>
        <taxon>Dikarya</taxon>
        <taxon>Ascomycota</taxon>
        <taxon>Pezizomycotina</taxon>
        <taxon>Sordariomycetes</taxon>
        <taxon>Xylariomycetidae</taxon>
        <taxon>Xylariales</taxon>
        <taxon>Hypoxylaceae</taxon>
        <taxon>Hypoxylon</taxon>
    </lineage>
</organism>
<accession>A0ACC0DB87</accession>
<comment type="caution">
    <text evidence="1">The sequence shown here is derived from an EMBL/GenBank/DDBJ whole genome shotgun (WGS) entry which is preliminary data.</text>
</comment>
<name>A0ACC0DB87_9PEZI</name>
<proteinExistence type="predicted"/>
<dbReference type="Proteomes" id="UP001497680">
    <property type="component" value="Unassembled WGS sequence"/>
</dbReference>
<dbReference type="EMBL" id="MU394293">
    <property type="protein sequence ID" value="KAI6089828.1"/>
    <property type="molecule type" value="Genomic_DNA"/>
</dbReference>
<sequence>MSDVERTSAAALSGDAEKVPRDSSQAAVGVGPHVDNSDPDEALKLVAGEAVVLTPEDEKRLLRKIDRNMMPLLCIVYGLNYLDKTTLSYASVMGIRKDLNLVGQDYSWIASIFYFGYLFWEWPTNRLLQRLPLAKYSAFNVIMWGLTLCCLAAVKDFGGAMTVRFFLGAFEAAVSPGFALFTSQWYTKKEQGTRVGWWFSFNGWGQIVGGVVAYGIAVGTESHPILIKSWQLIFLVTGFFTAFMGGLFLFLMPDSQLNARFLTQQERIMAVERIRINQQGVGNKHFKWYQCKEALTDPMIWAFALFSVIASIPNGGVSNYFSQLIVSFGFTETQSLLLGAPGGAIQIITLLIAGHFGDRLKNRILFGAAGVLIAAVGLLMILLLPLSNSGGRLAGYYLYQSSSTGFVALLGLISTNVAGWTKKTTAAAMYLVAYCVGNIIGPQVFQSTDAPQYRNANITILVCMFVAFAILIFINVWCRRQNKIKAAIKASPGYAKVDGQEFLDLTDRENPEFIYSL</sequence>
<evidence type="ECO:0000313" key="1">
    <source>
        <dbReference type="EMBL" id="KAI6089828.1"/>
    </source>
</evidence>